<dbReference type="GO" id="GO:0004930">
    <property type="term" value="F:G protein-coupled receptor activity"/>
    <property type="evidence" value="ECO:0007669"/>
    <property type="project" value="TreeGrafter"/>
</dbReference>
<keyword evidence="3 5" id="KW-1133">Transmembrane helix</keyword>
<dbReference type="PANTHER" id="PTHR23112:SF0">
    <property type="entry name" value="TRANSMEMBRANE PROTEIN 116"/>
    <property type="match status" value="1"/>
</dbReference>
<dbReference type="GO" id="GO:0005886">
    <property type="term" value="C:plasma membrane"/>
    <property type="evidence" value="ECO:0007669"/>
    <property type="project" value="TreeGrafter"/>
</dbReference>
<dbReference type="InterPro" id="IPR017981">
    <property type="entry name" value="GPCR_2-like_7TM"/>
</dbReference>
<gene>
    <name evidence="7" type="ORF">FN846DRAFT_780108</name>
</gene>
<dbReference type="Proteomes" id="UP000326924">
    <property type="component" value="Unassembled WGS sequence"/>
</dbReference>
<evidence type="ECO:0000256" key="4">
    <source>
        <dbReference type="ARBA" id="ARBA00023136"/>
    </source>
</evidence>
<feature type="transmembrane region" description="Helical" evidence="5">
    <location>
        <begin position="176"/>
        <end position="194"/>
    </location>
</feature>
<accession>A0A5J5EV98</accession>
<evidence type="ECO:0000256" key="3">
    <source>
        <dbReference type="ARBA" id="ARBA00022989"/>
    </source>
</evidence>
<evidence type="ECO:0000259" key="6">
    <source>
        <dbReference type="PROSITE" id="PS50261"/>
    </source>
</evidence>
<dbReference type="GO" id="GO:0007189">
    <property type="term" value="P:adenylate cyclase-activating G protein-coupled receptor signaling pathway"/>
    <property type="evidence" value="ECO:0007669"/>
    <property type="project" value="TreeGrafter"/>
</dbReference>
<feature type="transmembrane region" description="Helical" evidence="5">
    <location>
        <begin position="313"/>
        <end position="333"/>
    </location>
</feature>
<dbReference type="InParanoid" id="A0A5J5EV98"/>
<proteinExistence type="predicted"/>
<dbReference type="PANTHER" id="PTHR23112">
    <property type="entry name" value="G PROTEIN-COUPLED RECEPTOR 157-RELATED"/>
    <property type="match status" value="1"/>
</dbReference>
<organism evidence="7 8">
    <name type="scientific">Sphaerosporella brunnea</name>
    <dbReference type="NCBI Taxonomy" id="1250544"/>
    <lineage>
        <taxon>Eukaryota</taxon>
        <taxon>Fungi</taxon>
        <taxon>Dikarya</taxon>
        <taxon>Ascomycota</taxon>
        <taxon>Pezizomycotina</taxon>
        <taxon>Pezizomycetes</taxon>
        <taxon>Pezizales</taxon>
        <taxon>Pyronemataceae</taxon>
        <taxon>Sphaerosporella</taxon>
    </lineage>
</organism>
<dbReference type="Gene3D" id="1.20.1070.10">
    <property type="entry name" value="Rhodopsin 7-helix transmembrane proteins"/>
    <property type="match status" value="1"/>
</dbReference>
<feature type="transmembrane region" description="Helical" evidence="5">
    <location>
        <begin position="84"/>
        <end position="107"/>
    </location>
</feature>
<keyword evidence="8" id="KW-1185">Reference proteome</keyword>
<reference evidence="7 8" key="1">
    <citation type="submission" date="2019-09" db="EMBL/GenBank/DDBJ databases">
        <title>Draft genome of the ectomycorrhizal ascomycete Sphaerosporella brunnea.</title>
        <authorList>
            <consortium name="DOE Joint Genome Institute"/>
            <person name="Benucci G.M."/>
            <person name="Marozzi G."/>
            <person name="Antonielli L."/>
            <person name="Sanchez S."/>
            <person name="Marco P."/>
            <person name="Wang X."/>
            <person name="Falini L.B."/>
            <person name="Barry K."/>
            <person name="Haridas S."/>
            <person name="Lipzen A."/>
            <person name="Labutti K."/>
            <person name="Grigoriev I.V."/>
            <person name="Murat C."/>
            <person name="Martin F."/>
            <person name="Albertini E."/>
            <person name="Donnini D."/>
            <person name="Bonito G."/>
        </authorList>
    </citation>
    <scope>NUCLEOTIDE SEQUENCE [LARGE SCALE GENOMIC DNA]</scope>
    <source>
        <strain evidence="7 8">Sb_GMNB300</strain>
    </source>
</reference>
<protein>
    <recommendedName>
        <fullName evidence="6">G-protein coupled receptors family 2 profile 2 domain-containing protein</fullName>
    </recommendedName>
</protein>
<dbReference type="EMBL" id="VXIS01000120">
    <property type="protein sequence ID" value="KAA8903281.1"/>
    <property type="molecule type" value="Genomic_DNA"/>
</dbReference>
<comment type="caution">
    <text evidence="7">The sequence shown here is derived from an EMBL/GenBank/DDBJ whole genome shotgun (WGS) entry which is preliminary data.</text>
</comment>
<dbReference type="OrthoDB" id="18453at2759"/>
<keyword evidence="4 5" id="KW-0472">Membrane</keyword>
<feature type="transmembrane region" description="Helical" evidence="5">
    <location>
        <begin position="47"/>
        <end position="64"/>
    </location>
</feature>
<dbReference type="GO" id="GO:0007166">
    <property type="term" value="P:cell surface receptor signaling pathway"/>
    <property type="evidence" value="ECO:0007669"/>
    <property type="project" value="InterPro"/>
</dbReference>
<evidence type="ECO:0000256" key="1">
    <source>
        <dbReference type="ARBA" id="ARBA00004141"/>
    </source>
</evidence>
<evidence type="ECO:0000256" key="2">
    <source>
        <dbReference type="ARBA" id="ARBA00022692"/>
    </source>
</evidence>
<dbReference type="PROSITE" id="PS50261">
    <property type="entry name" value="G_PROTEIN_RECEP_F2_4"/>
    <property type="match status" value="1"/>
</dbReference>
<keyword evidence="2 5" id="KW-0812">Transmembrane</keyword>
<sequence>MVGLTQWQSSIVETTSRISSGFSLVGASFIIITFCTSKNFHRPINRLAFYAAFGNIITNVATIYSMEGIRAGRGSRLCQAQAAIIQWAIPADALFCLAMAWNVYLTVFRKKTTKQLRVLEPLYVSLCYGIPMVPALTFLIIKEPGKNKIYGPATLWCWIGTDWQILRIATFYGPTWIVLVLTFGIYALAGRVIFQLRRNLRHFAKESSSSQGTQALTSHPTARQQEPVLIVPGKISVTTVDTVEMSVAQDANLEAQTHIKGPRPSSLFPGITHHSSPQIVPDIASYTCHIEAVPHRHSRVRLKANNALEANTAAWAYCRCAMLFFLALLITWLPSSINRVYDLASSGKTSFGLNFAAALVLPAQGFWNALIYTVTTYPACNNWFRDIWVQMKQPLVWCRNRWRRRFDSSLQHSQSLSSV</sequence>
<evidence type="ECO:0000313" key="7">
    <source>
        <dbReference type="EMBL" id="KAA8903281.1"/>
    </source>
</evidence>
<feature type="transmembrane region" description="Helical" evidence="5">
    <location>
        <begin position="119"/>
        <end position="141"/>
    </location>
</feature>
<feature type="transmembrane region" description="Helical" evidence="5">
    <location>
        <begin position="353"/>
        <end position="375"/>
    </location>
</feature>
<feature type="transmembrane region" description="Helical" evidence="5">
    <location>
        <begin position="18"/>
        <end position="35"/>
    </location>
</feature>
<dbReference type="AlphaFoldDB" id="A0A5J5EV98"/>
<evidence type="ECO:0000313" key="8">
    <source>
        <dbReference type="Proteomes" id="UP000326924"/>
    </source>
</evidence>
<feature type="domain" description="G-protein coupled receptors family 2 profile 2" evidence="6">
    <location>
        <begin position="12"/>
        <end position="198"/>
    </location>
</feature>
<dbReference type="Pfam" id="PF05462">
    <property type="entry name" value="Dicty_CAR"/>
    <property type="match status" value="1"/>
</dbReference>
<comment type="subcellular location">
    <subcellularLocation>
        <location evidence="1">Membrane</location>
        <topology evidence="1">Multi-pass membrane protein</topology>
    </subcellularLocation>
</comment>
<evidence type="ECO:0000256" key="5">
    <source>
        <dbReference type="SAM" id="Phobius"/>
    </source>
</evidence>
<dbReference type="SUPFAM" id="SSF81321">
    <property type="entry name" value="Family A G protein-coupled receptor-like"/>
    <property type="match status" value="1"/>
</dbReference>
<name>A0A5J5EV98_9PEZI</name>